<evidence type="ECO:0000256" key="2">
    <source>
        <dbReference type="SAM" id="MobiDB-lite"/>
    </source>
</evidence>
<gene>
    <name evidence="4" type="ORF">MEDL_3203</name>
</gene>
<evidence type="ECO:0000313" key="4">
    <source>
        <dbReference type="EMBL" id="CAG2187753.1"/>
    </source>
</evidence>
<accession>A0A8S3PVS4</accession>
<keyword evidence="5" id="KW-1185">Reference proteome</keyword>
<sequence>MQPFTKSSTNLIIYGATVIPSWSEKTFGRHTYNSSRMTSSGDEDGGDIYDKLIEPNRYRIVKYFDPFVVFDIMRSKAVFTMDDQERVMNMYPPTRRARAGQFLDILLTKGDNGVKIFIEVLEYDYPHVYKLITNKDAKEPPRTFKQHRESIRSKWIDKTGEFVDMIKNQFNNENVNLRENLEDLKAVVTLNQENIQASENESNELRDKMRIISGENDELKEQNGSLLRERDRLKDDNLKIQKDCIEYFKERDLYKDKIRHVQLEKEHIEKEMSNLSKHITELKSELKLSRNDVRDRKFEKIQTRLEEIKTEQDTLSRSEMEKQILREEIVETQVKVEELVEEMDNLRVELDKSQADCSKLREKIEREKKERTQLEQWRQEKDKTIENYFERIGELESDKQSLEGERNREQQKNRELDLKISKLFSEKHQWQQSVEAYRKEISELKKRKSLEVQIPPVGPQLGEEQPEGFKCCPPVPFRLISEGASNKSSESSEDLTECLQLEVALDTLPWTIDQCAGRPVSGPFIRSGSYEDTREKWTVKMKMPLLDKISICGGNFTGIFVEKTKNKEKVLKPGDKIESMCKITEGYEQQDRTSFDGFTQSQAKEKLSFKHHSDEMEVTFRRRKINNTAEFDCAKLWMADAKNSKRGDYFYVRANSPYNPDGAPGLSKHKIQTGDIYLVQDTCPLTAGEWQALKFDKKRGDWGPLFSSQSVQDTCPLTAGEWQARKFDKKRGDWGPLCQAIPDNTCPLTAGEWQALKFDKKRGDWGPLCQAIPDSNHSRRQFVVNRQQSSDQKQGRHRAFKKRSLYTNVFPMKATSKLPVWMVGPQDVVLAIQNLICLIICLATSKLPVWMVGPQDVVQVRRKSNFQQVMSGVRMQDKHVLVHINTQSSTDRIGILLLFTILNTDKQKLSEILKKNVNPDATTINEEILRQQGLEIGEVKIPCNSVKDESTLVDTVYNKINSMQKQILWLCENRLRKYKPDVLSDYKCFFTESNVTMAYSRFNSSQEEQSNAGQEVMSNAGQETSSNTGKEEPLRVRKESIALDRDVCNSWAGEEDHC</sequence>
<dbReference type="Gene3D" id="1.10.533.10">
    <property type="entry name" value="Death Domain, Fas"/>
    <property type="match status" value="1"/>
</dbReference>
<dbReference type="AlphaFoldDB" id="A0A8S3PVS4"/>
<dbReference type="Pfam" id="PF00619">
    <property type="entry name" value="CARD"/>
    <property type="match status" value="1"/>
</dbReference>
<comment type="caution">
    <text evidence="4">The sequence shown here is derived from an EMBL/GenBank/DDBJ whole genome shotgun (WGS) entry which is preliminary data.</text>
</comment>
<dbReference type="InterPro" id="IPR011029">
    <property type="entry name" value="DEATH-like_dom_sf"/>
</dbReference>
<dbReference type="CDD" id="cd07307">
    <property type="entry name" value="BAR"/>
    <property type="match status" value="1"/>
</dbReference>
<dbReference type="PANTHER" id="PTHR23159:SF31">
    <property type="entry name" value="CENTROSOME-ASSOCIATED PROTEIN CEP250 ISOFORM X1"/>
    <property type="match status" value="1"/>
</dbReference>
<dbReference type="PROSITE" id="PS50209">
    <property type="entry name" value="CARD"/>
    <property type="match status" value="1"/>
</dbReference>
<dbReference type="Proteomes" id="UP000683360">
    <property type="component" value="Unassembled WGS sequence"/>
</dbReference>
<dbReference type="Gene3D" id="2.30.30.40">
    <property type="entry name" value="SH3 Domains"/>
    <property type="match status" value="1"/>
</dbReference>
<feature type="region of interest" description="Disordered" evidence="2">
    <location>
        <begin position="1005"/>
        <end position="1038"/>
    </location>
</feature>
<dbReference type="EMBL" id="CAJPWZ010000184">
    <property type="protein sequence ID" value="CAG2187753.1"/>
    <property type="molecule type" value="Genomic_DNA"/>
</dbReference>
<evidence type="ECO:0000313" key="5">
    <source>
        <dbReference type="Proteomes" id="UP000683360"/>
    </source>
</evidence>
<protein>
    <recommendedName>
        <fullName evidence="3">CARD domain-containing protein</fullName>
    </recommendedName>
</protein>
<dbReference type="GO" id="GO:0042981">
    <property type="term" value="P:regulation of apoptotic process"/>
    <property type="evidence" value="ECO:0007669"/>
    <property type="project" value="InterPro"/>
</dbReference>
<dbReference type="InterPro" id="IPR001315">
    <property type="entry name" value="CARD"/>
</dbReference>
<feature type="domain" description="CARD" evidence="3">
    <location>
        <begin position="45"/>
        <end position="136"/>
    </location>
</feature>
<keyword evidence="1" id="KW-0175">Coiled coil</keyword>
<dbReference type="PANTHER" id="PTHR23159">
    <property type="entry name" value="CENTROSOMAL PROTEIN 2"/>
    <property type="match status" value="1"/>
</dbReference>
<feature type="compositionally biased region" description="Polar residues" evidence="2">
    <location>
        <begin position="1005"/>
        <end position="1028"/>
    </location>
</feature>
<reference evidence="4" key="1">
    <citation type="submission" date="2021-03" db="EMBL/GenBank/DDBJ databases">
        <authorList>
            <person name="Bekaert M."/>
        </authorList>
    </citation>
    <scope>NUCLEOTIDE SEQUENCE</scope>
</reference>
<organism evidence="4 5">
    <name type="scientific">Mytilus edulis</name>
    <name type="common">Blue mussel</name>
    <dbReference type="NCBI Taxonomy" id="6550"/>
    <lineage>
        <taxon>Eukaryota</taxon>
        <taxon>Metazoa</taxon>
        <taxon>Spiralia</taxon>
        <taxon>Lophotrochozoa</taxon>
        <taxon>Mollusca</taxon>
        <taxon>Bivalvia</taxon>
        <taxon>Autobranchia</taxon>
        <taxon>Pteriomorphia</taxon>
        <taxon>Mytilida</taxon>
        <taxon>Mytiloidea</taxon>
        <taxon>Mytilidae</taxon>
        <taxon>Mytilinae</taxon>
        <taxon>Mytilus</taxon>
    </lineage>
</organism>
<proteinExistence type="predicted"/>
<name>A0A8S3PVS4_MYTED</name>
<evidence type="ECO:0000256" key="1">
    <source>
        <dbReference type="SAM" id="Coils"/>
    </source>
</evidence>
<dbReference type="SUPFAM" id="SSF47986">
    <property type="entry name" value="DEATH domain"/>
    <property type="match status" value="1"/>
</dbReference>
<dbReference type="OrthoDB" id="6089523at2759"/>
<feature type="coiled-coil region" evidence="1">
    <location>
        <begin position="167"/>
        <end position="447"/>
    </location>
</feature>
<evidence type="ECO:0000259" key="3">
    <source>
        <dbReference type="PROSITE" id="PS50209"/>
    </source>
</evidence>
<feature type="compositionally biased region" description="Basic and acidic residues" evidence="2">
    <location>
        <begin position="1029"/>
        <end position="1038"/>
    </location>
</feature>